<feature type="compositionally biased region" description="Pro residues" evidence="9">
    <location>
        <begin position="1"/>
        <end position="13"/>
    </location>
</feature>
<dbReference type="PANTHER" id="PTHR10705">
    <property type="entry name" value="DOLICHYL-DIPHOSPHOOLIGOSACCHARIDE--PROTEIN GLYCOSYLTRANSFERASE SUBUNIT DAD1"/>
    <property type="match status" value="1"/>
</dbReference>
<evidence type="ECO:0000313" key="11">
    <source>
        <dbReference type="Proteomes" id="UP001308179"/>
    </source>
</evidence>
<reference evidence="10 11" key="1">
    <citation type="submission" date="2023-08" db="EMBL/GenBank/DDBJ databases">
        <title>Black Yeasts Isolated from many extreme environments.</title>
        <authorList>
            <person name="Coleine C."/>
            <person name="Stajich J.E."/>
            <person name="Selbmann L."/>
        </authorList>
    </citation>
    <scope>NUCLEOTIDE SEQUENCE [LARGE SCALE GENOMIC DNA]</scope>
    <source>
        <strain evidence="10 11">CCFEE 5386</strain>
    </source>
</reference>
<evidence type="ECO:0000256" key="6">
    <source>
        <dbReference type="ARBA" id="ARBA00022989"/>
    </source>
</evidence>
<evidence type="ECO:0000256" key="2">
    <source>
        <dbReference type="ARBA" id="ARBA00004922"/>
    </source>
</evidence>
<keyword evidence="5 8" id="KW-0256">Endoplasmic reticulum</keyword>
<gene>
    <name evidence="10" type="primary">OST2</name>
    <name evidence="10" type="ORF">LTR32_000994</name>
</gene>
<dbReference type="EMBL" id="JAVRRR010000034">
    <property type="protein sequence ID" value="KAK5147574.1"/>
    <property type="molecule type" value="Genomic_DNA"/>
</dbReference>
<dbReference type="PANTHER" id="PTHR10705:SF0">
    <property type="entry name" value="DOLICHYL-DIPHOSPHOOLIGOSACCHARIDE--PROTEIN GLYCOSYLTRANSFERASE SUBUNIT DAD1"/>
    <property type="match status" value="1"/>
</dbReference>
<keyword evidence="11" id="KW-1185">Reference proteome</keyword>
<sequence>MAPKKPTPSPAAAPPSANRSQHTSASATPSKPSASHSKTQTPPSSTTSNSTSTTAPKLAQQINALTNTKTATALSKSAPRSVQEAQQILAEMWNSYVDKTAQRVKLLDTFMGFLVLVGVLQFVYCVIVGNYPFNAFLAGFSATVGQFVLTASLRMQTNPENEKEFRGTSDERAFADFVFGSMILHFFCVNFIN</sequence>
<protein>
    <recommendedName>
        <fullName evidence="8">Dolichyl-diphosphooligosaccharide--protein glycosyltransferase subunit OST2</fullName>
        <shortName evidence="8">Oligosaccharyl transferase subunit OST2</shortName>
    </recommendedName>
</protein>
<feature type="transmembrane region" description="Helical" evidence="8">
    <location>
        <begin position="173"/>
        <end position="192"/>
    </location>
</feature>
<keyword evidence="7 8" id="KW-0472">Membrane</keyword>
<evidence type="ECO:0000313" key="10">
    <source>
        <dbReference type="EMBL" id="KAK5147574.1"/>
    </source>
</evidence>
<comment type="subcellular location">
    <subcellularLocation>
        <location evidence="1 8">Endoplasmic reticulum membrane</location>
        <topology evidence="1 8">Multi-pass membrane protein</topology>
    </subcellularLocation>
</comment>
<keyword evidence="4 8" id="KW-0812">Transmembrane</keyword>
<dbReference type="Pfam" id="PF02109">
    <property type="entry name" value="DAD"/>
    <property type="match status" value="1"/>
</dbReference>
<comment type="caution">
    <text evidence="10">The sequence shown here is derived from an EMBL/GenBank/DDBJ whole genome shotgun (WGS) entry which is preliminary data.</text>
</comment>
<organism evidence="10 11">
    <name type="scientific">Rachicladosporium monterosium</name>
    <dbReference type="NCBI Taxonomy" id="1507873"/>
    <lineage>
        <taxon>Eukaryota</taxon>
        <taxon>Fungi</taxon>
        <taxon>Dikarya</taxon>
        <taxon>Ascomycota</taxon>
        <taxon>Pezizomycotina</taxon>
        <taxon>Dothideomycetes</taxon>
        <taxon>Dothideomycetidae</taxon>
        <taxon>Cladosporiales</taxon>
        <taxon>Cladosporiaceae</taxon>
        <taxon>Rachicladosporium</taxon>
    </lineage>
</organism>
<evidence type="ECO:0000256" key="9">
    <source>
        <dbReference type="SAM" id="MobiDB-lite"/>
    </source>
</evidence>
<evidence type="ECO:0000256" key="8">
    <source>
        <dbReference type="RuleBase" id="RU361136"/>
    </source>
</evidence>
<evidence type="ECO:0000256" key="1">
    <source>
        <dbReference type="ARBA" id="ARBA00004477"/>
    </source>
</evidence>
<evidence type="ECO:0000256" key="5">
    <source>
        <dbReference type="ARBA" id="ARBA00022824"/>
    </source>
</evidence>
<dbReference type="Proteomes" id="UP001308179">
    <property type="component" value="Unassembled WGS sequence"/>
</dbReference>
<proteinExistence type="inferred from homology"/>
<dbReference type="InterPro" id="IPR003038">
    <property type="entry name" value="DAD/Ost2"/>
</dbReference>
<feature type="region of interest" description="Disordered" evidence="9">
    <location>
        <begin position="1"/>
        <end position="55"/>
    </location>
</feature>
<comment type="pathway">
    <text evidence="2 8">Protein modification; protein glycosylation.</text>
</comment>
<comment type="caution">
    <text evidence="8">Lacks conserved residue(s) required for the propagation of feature annotation.</text>
</comment>
<evidence type="ECO:0000256" key="4">
    <source>
        <dbReference type="ARBA" id="ARBA00022692"/>
    </source>
</evidence>
<evidence type="ECO:0000256" key="7">
    <source>
        <dbReference type="ARBA" id="ARBA00023136"/>
    </source>
</evidence>
<feature type="compositionally biased region" description="Low complexity" evidence="9">
    <location>
        <begin position="14"/>
        <end position="54"/>
    </location>
</feature>
<keyword evidence="6 8" id="KW-1133">Transmembrane helix</keyword>
<accession>A0ABR0LEE1</accession>
<feature type="transmembrane region" description="Helical" evidence="8">
    <location>
        <begin position="109"/>
        <end position="129"/>
    </location>
</feature>
<comment type="similarity">
    <text evidence="3 8">Belongs to the DAD/OST2 family.</text>
</comment>
<name>A0ABR0LEE1_9PEZI</name>
<comment type="subunit">
    <text evidence="8">Component of the oligosaccharyltransferase (OST) complex.</text>
</comment>
<evidence type="ECO:0000256" key="3">
    <source>
        <dbReference type="ARBA" id="ARBA00009386"/>
    </source>
</evidence>
<comment type="function">
    <text evidence="8">Subunit of the oligosaccharyl transferase (OST) complex that catalyzes the initial transfer of a defined glycan (Glc(3)Man(9)GlcNAc(2) in eukaryotes) from the lipid carrier dolichol-pyrophosphate to an asparagine residue within an Asn-X-Ser/Thr consensus motif in nascent polypeptide chains, the first step in protein N-glycosylation. N-glycosylation occurs cotranslationally and the complex associates with the Sec61 complex at the channel-forming translocon complex that mediates protein translocation across the endoplasmic reticulum (ER). All subunits are required for a maximal enzyme activity.</text>
</comment>